<dbReference type="OrthoDB" id="581870at2"/>
<dbReference type="GO" id="GO:0015171">
    <property type="term" value="F:amino acid transmembrane transporter activity"/>
    <property type="evidence" value="ECO:0007669"/>
    <property type="project" value="TreeGrafter"/>
</dbReference>
<dbReference type="AlphaFoldDB" id="A0A515D904"/>
<protein>
    <submittedName>
        <fullName evidence="7">LysE family translocator</fullName>
    </submittedName>
</protein>
<reference evidence="7 8" key="1">
    <citation type="submission" date="2019-01" db="EMBL/GenBank/DDBJ databases">
        <title>Genomic insights into a novel species Rhodoferax sp.</title>
        <authorList>
            <person name="Jin L."/>
        </authorList>
    </citation>
    <scope>NUCLEOTIDE SEQUENCE [LARGE SCALE GENOMIC DNA]</scope>
    <source>
        <strain evidence="7 8">CHu59-6-5</strain>
    </source>
</reference>
<keyword evidence="5 6" id="KW-0472">Membrane</keyword>
<evidence type="ECO:0000256" key="3">
    <source>
        <dbReference type="ARBA" id="ARBA00022692"/>
    </source>
</evidence>
<comment type="subcellular location">
    <subcellularLocation>
        <location evidence="1">Cell membrane</location>
        <topology evidence="1">Multi-pass membrane protein</topology>
    </subcellularLocation>
</comment>
<evidence type="ECO:0000256" key="6">
    <source>
        <dbReference type="SAM" id="Phobius"/>
    </source>
</evidence>
<proteinExistence type="predicted"/>
<keyword evidence="3 6" id="KW-0812">Transmembrane</keyword>
<feature type="transmembrane region" description="Helical" evidence="6">
    <location>
        <begin position="71"/>
        <end position="89"/>
    </location>
</feature>
<feature type="transmembrane region" description="Helical" evidence="6">
    <location>
        <begin position="116"/>
        <end position="141"/>
    </location>
</feature>
<sequence>MQNLPALLGLIGALSVGVVSPGPSFVMVARTAVATSRSEGVAAAVGMGGGGVLFAGAALLGLNALMLAVPLVYLALKVAGGLYLAWLGLRIWRSARQALNITGLADGAGKNKRRSLLLGFATQISNPKTAIVYASVFAAFLPPAPSLAFNLTLVAIVFVIETGWYTLVALALASERPRNTYLHYKGWMDHAAGGVMMALGLELVSSAYGR</sequence>
<evidence type="ECO:0000256" key="4">
    <source>
        <dbReference type="ARBA" id="ARBA00022989"/>
    </source>
</evidence>
<dbReference type="Pfam" id="PF01810">
    <property type="entry name" value="LysE"/>
    <property type="match status" value="1"/>
</dbReference>
<name>A0A515D904_9BURK</name>
<keyword evidence="2" id="KW-1003">Cell membrane</keyword>
<dbReference type="KEGG" id="rhf:EUB48_05825"/>
<keyword evidence="4 6" id="KW-1133">Transmembrane helix</keyword>
<organism evidence="7 8">
    <name type="scientific">Rhodoferax sediminis</name>
    <dbReference type="NCBI Taxonomy" id="2509614"/>
    <lineage>
        <taxon>Bacteria</taxon>
        <taxon>Pseudomonadati</taxon>
        <taxon>Pseudomonadota</taxon>
        <taxon>Betaproteobacteria</taxon>
        <taxon>Burkholderiales</taxon>
        <taxon>Comamonadaceae</taxon>
        <taxon>Rhodoferax</taxon>
    </lineage>
</organism>
<feature type="transmembrane region" description="Helical" evidence="6">
    <location>
        <begin position="41"/>
        <end position="65"/>
    </location>
</feature>
<accession>A0A515D904</accession>
<evidence type="ECO:0000256" key="2">
    <source>
        <dbReference type="ARBA" id="ARBA00022475"/>
    </source>
</evidence>
<dbReference type="PANTHER" id="PTHR30086:SF19">
    <property type="entry name" value="THREONINE EFFLUX PROTEIN"/>
    <property type="match status" value="1"/>
</dbReference>
<feature type="transmembrane region" description="Helical" evidence="6">
    <location>
        <begin position="6"/>
        <end position="29"/>
    </location>
</feature>
<dbReference type="GO" id="GO:0005886">
    <property type="term" value="C:plasma membrane"/>
    <property type="evidence" value="ECO:0007669"/>
    <property type="project" value="UniProtKB-SubCell"/>
</dbReference>
<dbReference type="RefSeq" id="WP_142818023.1">
    <property type="nucleotide sequence ID" value="NZ_CP035503.1"/>
</dbReference>
<dbReference type="EMBL" id="CP035503">
    <property type="protein sequence ID" value="QDL36864.1"/>
    <property type="molecule type" value="Genomic_DNA"/>
</dbReference>
<evidence type="ECO:0000256" key="1">
    <source>
        <dbReference type="ARBA" id="ARBA00004651"/>
    </source>
</evidence>
<evidence type="ECO:0000256" key="5">
    <source>
        <dbReference type="ARBA" id="ARBA00023136"/>
    </source>
</evidence>
<gene>
    <name evidence="7" type="ORF">EUB48_05825</name>
</gene>
<keyword evidence="8" id="KW-1185">Reference proteome</keyword>
<dbReference type="InterPro" id="IPR001123">
    <property type="entry name" value="LeuE-type"/>
</dbReference>
<dbReference type="Proteomes" id="UP000316798">
    <property type="component" value="Chromosome"/>
</dbReference>
<evidence type="ECO:0000313" key="7">
    <source>
        <dbReference type="EMBL" id="QDL36864.1"/>
    </source>
</evidence>
<feature type="transmembrane region" description="Helical" evidence="6">
    <location>
        <begin position="147"/>
        <end position="173"/>
    </location>
</feature>
<dbReference type="PANTHER" id="PTHR30086">
    <property type="entry name" value="ARGININE EXPORTER PROTEIN ARGO"/>
    <property type="match status" value="1"/>
</dbReference>
<evidence type="ECO:0000313" key="8">
    <source>
        <dbReference type="Proteomes" id="UP000316798"/>
    </source>
</evidence>